<dbReference type="GO" id="GO:0006412">
    <property type="term" value="P:translation"/>
    <property type="evidence" value="ECO:0007669"/>
    <property type="project" value="UniProtKB-UniRule"/>
</dbReference>
<comment type="similarity">
    <text evidence="1 4">Belongs to the bacterial ribosomal protein bL12 family.</text>
</comment>
<dbReference type="HAMAP" id="MF_00368">
    <property type="entry name" value="Ribosomal_bL12"/>
    <property type="match status" value="1"/>
</dbReference>
<dbReference type="Proteomes" id="UP000254260">
    <property type="component" value="Unassembled WGS sequence"/>
</dbReference>
<dbReference type="InterPro" id="IPR036235">
    <property type="entry name" value="Ribosomal_bL12_oligo_N_sf"/>
</dbReference>
<sequence length="123" mass="12734">MSLTNEQIIEAIGQKSVMEIVELIKAMEETFGVTAAAAVAAGPAAGAAAAAEEQTEFNVVLAEAGDKKVNVIKAVRELTGLGLKEAKEKVDTAPQVIAEGLSKEAAEDAKKKLEEAGAKVELK</sequence>
<evidence type="ECO:0000256" key="3">
    <source>
        <dbReference type="ARBA" id="ARBA00023274"/>
    </source>
</evidence>
<feature type="domain" description="Large ribosomal subunit protein bL12 oligomerization" evidence="6">
    <location>
        <begin position="4"/>
        <end position="51"/>
    </location>
</feature>
<evidence type="ECO:0000256" key="1">
    <source>
        <dbReference type="ARBA" id="ARBA00007197"/>
    </source>
</evidence>
<dbReference type="Gene3D" id="3.30.1390.10">
    <property type="match status" value="1"/>
</dbReference>
<keyword evidence="3 4" id="KW-0687">Ribonucleoprotein</keyword>
<keyword evidence="2 4" id="KW-0689">Ribosomal protein</keyword>
<dbReference type="EMBL" id="UGUU01000001">
    <property type="protein sequence ID" value="SUD38367.1"/>
    <property type="molecule type" value="Genomic_DNA"/>
</dbReference>
<name>A0A379IPX1_ECTME</name>
<dbReference type="FunFam" id="3.30.1390.10:FF:000001">
    <property type="entry name" value="50S ribosomal protein L7/L12"/>
    <property type="match status" value="1"/>
</dbReference>
<dbReference type="PANTHER" id="PTHR45987:SF4">
    <property type="entry name" value="LARGE RIBOSOMAL SUBUNIT PROTEIN BL12M"/>
    <property type="match status" value="1"/>
</dbReference>
<dbReference type="Gene3D" id="1.20.5.710">
    <property type="entry name" value="Single helix bin"/>
    <property type="match status" value="1"/>
</dbReference>
<dbReference type="FunFam" id="1.20.5.710:FF:000003">
    <property type="entry name" value="50S ribosomal protein L7/L12"/>
    <property type="match status" value="1"/>
</dbReference>
<dbReference type="CDD" id="cd00387">
    <property type="entry name" value="Ribosomal_L7_L12"/>
    <property type="match status" value="1"/>
</dbReference>
<dbReference type="PANTHER" id="PTHR45987">
    <property type="entry name" value="39S RIBOSOMAL PROTEIN L12"/>
    <property type="match status" value="1"/>
</dbReference>
<proteinExistence type="inferred from homology"/>
<dbReference type="AlphaFoldDB" id="A0A379IPX1"/>
<evidence type="ECO:0000256" key="2">
    <source>
        <dbReference type="ARBA" id="ARBA00022980"/>
    </source>
</evidence>
<dbReference type="GO" id="GO:0022625">
    <property type="term" value="C:cytosolic large ribosomal subunit"/>
    <property type="evidence" value="ECO:0007669"/>
    <property type="project" value="TreeGrafter"/>
</dbReference>
<dbReference type="Pfam" id="PF16320">
    <property type="entry name" value="Ribosomal_L12_N"/>
    <property type="match status" value="1"/>
</dbReference>
<gene>
    <name evidence="4 7" type="primary">rplL</name>
    <name evidence="7" type="ORF">NCTC10899_01149</name>
</gene>
<organism evidence="7 8">
    <name type="scientific">Ectopseudomonas mendocina</name>
    <name type="common">Pseudomonas mendocina</name>
    <dbReference type="NCBI Taxonomy" id="300"/>
    <lineage>
        <taxon>Bacteria</taxon>
        <taxon>Pseudomonadati</taxon>
        <taxon>Pseudomonadota</taxon>
        <taxon>Gammaproteobacteria</taxon>
        <taxon>Pseudomonadales</taxon>
        <taxon>Pseudomonadaceae</taxon>
        <taxon>Ectopseudomonas</taxon>
    </lineage>
</organism>
<comment type="subunit">
    <text evidence="4">Homodimer. Part of the ribosomal stalk of the 50S ribosomal subunit. Forms a multimeric L10(L12)X complex, where L10 forms an elongated spine to which 2 to 4 L12 dimers bind in a sequential fashion. Binds GTP-bound translation factors.</text>
</comment>
<reference evidence="7 8" key="1">
    <citation type="submission" date="2018-06" db="EMBL/GenBank/DDBJ databases">
        <authorList>
            <consortium name="Pathogen Informatics"/>
            <person name="Doyle S."/>
        </authorList>
    </citation>
    <scope>NUCLEOTIDE SEQUENCE [LARGE SCALE GENOMIC DNA]</scope>
    <source>
        <strain evidence="7 8">NCTC10899</strain>
    </source>
</reference>
<dbReference type="InterPro" id="IPR000206">
    <property type="entry name" value="Ribosomal_bL12"/>
</dbReference>
<dbReference type="SUPFAM" id="SSF48300">
    <property type="entry name" value="Ribosomal protein L7/12, oligomerisation (N-terminal) domain"/>
    <property type="match status" value="1"/>
</dbReference>
<feature type="domain" description="Large ribosomal subunit protein bL12 C-terminal" evidence="5">
    <location>
        <begin position="57"/>
        <end position="123"/>
    </location>
</feature>
<comment type="function">
    <text evidence="4">Forms part of the ribosomal stalk which helps the ribosome interact with GTP-bound translation factors. Is thus essential for accurate translation.</text>
</comment>
<evidence type="ECO:0000259" key="5">
    <source>
        <dbReference type="Pfam" id="PF00542"/>
    </source>
</evidence>
<evidence type="ECO:0000313" key="8">
    <source>
        <dbReference type="Proteomes" id="UP000254260"/>
    </source>
</evidence>
<dbReference type="NCBIfam" id="TIGR00855">
    <property type="entry name" value="L12"/>
    <property type="match status" value="1"/>
</dbReference>
<dbReference type="GO" id="GO:0003729">
    <property type="term" value="F:mRNA binding"/>
    <property type="evidence" value="ECO:0007669"/>
    <property type="project" value="TreeGrafter"/>
</dbReference>
<accession>A0A379IPX1</accession>
<evidence type="ECO:0000256" key="4">
    <source>
        <dbReference type="HAMAP-Rule" id="MF_00368"/>
    </source>
</evidence>
<dbReference type="SUPFAM" id="SSF54736">
    <property type="entry name" value="ClpS-like"/>
    <property type="match status" value="1"/>
</dbReference>
<dbReference type="RefSeq" id="WP_115290648.1">
    <property type="nucleotide sequence ID" value="NZ_UGUU01000001.1"/>
</dbReference>
<dbReference type="InterPro" id="IPR013823">
    <property type="entry name" value="Ribosomal_bL12_C"/>
</dbReference>
<dbReference type="InterPro" id="IPR008932">
    <property type="entry name" value="Ribosomal_bL12_oligo"/>
</dbReference>
<evidence type="ECO:0000259" key="6">
    <source>
        <dbReference type="Pfam" id="PF16320"/>
    </source>
</evidence>
<evidence type="ECO:0000313" key="7">
    <source>
        <dbReference type="EMBL" id="SUD38367.1"/>
    </source>
</evidence>
<dbReference type="Pfam" id="PF00542">
    <property type="entry name" value="Ribosomal_L12"/>
    <property type="match status" value="1"/>
</dbReference>
<dbReference type="InterPro" id="IPR014719">
    <property type="entry name" value="Ribosomal_bL12_C/ClpS-like"/>
</dbReference>
<protein>
    <recommendedName>
        <fullName evidence="4">Large ribosomal subunit protein bL12</fullName>
    </recommendedName>
</protein>
<dbReference type="OrthoDB" id="9811748at2"/>
<dbReference type="GO" id="GO:0003735">
    <property type="term" value="F:structural constituent of ribosome"/>
    <property type="evidence" value="ECO:0007669"/>
    <property type="project" value="InterPro"/>
</dbReference>